<name>A0A067KN64_JATCU</name>
<protein>
    <submittedName>
        <fullName evidence="2">Uncharacterized protein</fullName>
    </submittedName>
</protein>
<feature type="region of interest" description="Disordered" evidence="1">
    <location>
        <begin position="25"/>
        <end position="54"/>
    </location>
</feature>
<feature type="compositionally biased region" description="Low complexity" evidence="1">
    <location>
        <begin position="36"/>
        <end position="46"/>
    </location>
</feature>
<dbReference type="Proteomes" id="UP000027138">
    <property type="component" value="Unassembled WGS sequence"/>
</dbReference>
<gene>
    <name evidence="2" type="ORF">JCGZ_08588</name>
</gene>
<dbReference type="AlphaFoldDB" id="A0A067KN64"/>
<sequence>MEMRDGLIDEPYLLCCLVNSNKSSDEKSITKQNTQARARPARAPLHARAKTKENQVESQGLAWLAPVTWHARAQKNLRACLPSTPMIRSILEGQSLARLSSARAHARATKTPLSVLHSTARAQPFIVPDFSTP</sequence>
<organism evidence="2 3">
    <name type="scientific">Jatropha curcas</name>
    <name type="common">Barbados nut</name>
    <dbReference type="NCBI Taxonomy" id="180498"/>
    <lineage>
        <taxon>Eukaryota</taxon>
        <taxon>Viridiplantae</taxon>
        <taxon>Streptophyta</taxon>
        <taxon>Embryophyta</taxon>
        <taxon>Tracheophyta</taxon>
        <taxon>Spermatophyta</taxon>
        <taxon>Magnoliopsida</taxon>
        <taxon>eudicotyledons</taxon>
        <taxon>Gunneridae</taxon>
        <taxon>Pentapetalae</taxon>
        <taxon>rosids</taxon>
        <taxon>fabids</taxon>
        <taxon>Malpighiales</taxon>
        <taxon>Euphorbiaceae</taxon>
        <taxon>Crotonoideae</taxon>
        <taxon>Jatropheae</taxon>
        <taxon>Jatropha</taxon>
    </lineage>
</organism>
<evidence type="ECO:0000313" key="3">
    <source>
        <dbReference type="Proteomes" id="UP000027138"/>
    </source>
</evidence>
<reference evidence="2 3" key="1">
    <citation type="journal article" date="2014" name="PLoS ONE">
        <title>Global Analysis of Gene Expression Profiles in Physic Nut (Jatropha curcas L.) Seedlings Exposed to Salt Stress.</title>
        <authorList>
            <person name="Zhang L."/>
            <person name="Zhang C."/>
            <person name="Wu P."/>
            <person name="Chen Y."/>
            <person name="Li M."/>
            <person name="Jiang H."/>
            <person name="Wu G."/>
        </authorList>
    </citation>
    <scope>NUCLEOTIDE SEQUENCE [LARGE SCALE GENOMIC DNA]</scope>
    <source>
        <strain evidence="3">cv. GZQX0401</strain>
        <tissue evidence="2">Young leaves</tissue>
    </source>
</reference>
<dbReference type="EMBL" id="KK914435">
    <property type="protein sequence ID" value="KDP36458.1"/>
    <property type="molecule type" value="Genomic_DNA"/>
</dbReference>
<evidence type="ECO:0000313" key="2">
    <source>
        <dbReference type="EMBL" id="KDP36458.1"/>
    </source>
</evidence>
<evidence type="ECO:0000256" key="1">
    <source>
        <dbReference type="SAM" id="MobiDB-lite"/>
    </source>
</evidence>
<proteinExistence type="predicted"/>
<accession>A0A067KN64</accession>
<keyword evidence="3" id="KW-1185">Reference proteome</keyword>